<accession>A0A383C528</accession>
<comment type="cofactor">
    <cofactor evidence="1">
        <name>thiamine diphosphate</name>
        <dbReference type="ChEBI" id="CHEBI:58937"/>
    </cofactor>
</comment>
<feature type="non-terminal residue" evidence="5">
    <location>
        <position position="208"/>
    </location>
</feature>
<evidence type="ECO:0000256" key="2">
    <source>
        <dbReference type="ARBA" id="ARBA00007131"/>
    </source>
</evidence>
<evidence type="ECO:0000313" key="5">
    <source>
        <dbReference type="EMBL" id="SVE27281.1"/>
    </source>
</evidence>
<dbReference type="AlphaFoldDB" id="A0A383C528"/>
<dbReference type="EMBL" id="UINC01205897">
    <property type="protein sequence ID" value="SVE27281.1"/>
    <property type="molecule type" value="Genomic_DNA"/>
</dbReference>
<dbReference type="SUPFAM" id="SSF52922">
    <property type="entry name" value="TK C-terminal domain-like"/>
    <property type="match status" value="1"/>
</dbReference>
<gene>
    <name evidence="5" type="ORF">METZ01_LOCUS480135</name>
</gene>
<dbReference type="FunFam" id="3.40.50.970:FF:000129">
    <property type="entry name" value="Transketolase"/>
    <property type="match status" value="1"/>
</dbReference>
<name>A0A383C528_9ZZZZ</name>
<dbReference type="Pfam" id="PF02779">
    <property type="entry name" value="Transket_pyr"/>
    <property type="match status" value="1"/>
</dbReference>
<dbReference type="InterPro" id="IPR029061">
    <property type="entry name" value="THDP-binding"/>
</dbReference>
<feature type="domain" description="Transketolase-like pyrimidine-binding" evidence="4">
    <location>
        <begin position="1"/>
        <end position="163"/>
    </location>
</feature>
<evidence type="ECO:0000256" key="3">
    <source>
        <dbReference type="ARBA" id="ARBA00023052"/>
    </source>
</evidence>
<dbReference type="Gene3D" id="3.40.50.970">
    <property type="match status" value="1"/>
</dbReference>
<evidence type="ECO:0000256" key="1">
    <source>
        <dbReference type="ARBA" id="ARBA00001964"/>
    </source>
</evidence>
<dbReference type="InterPro" id="IPR051157">
    <property type="entry name" value="PDH/Transketolase"/>
</dbReference>
<dbReference type="PANTHER" id="PTHR43825:SF1">
    <property type="entry name" value="TRANSKETOLASE-LIKE PYRIMIDINE-BINDING DOMAIN-CONTAINING PROTEIN"/>
    <property type="match status" value="1"/>
</dbReference>
<dbReference type="InterPro" id="IPR009014">
    <property type="entry name" value="Transketo_C/PFOR_II"/>
</dbReference>
<protein>
    <recommendedName>
        <fullName evidence="4">Transketolase-like pyrimidine-binding domain-containing protein</fullName>
    </recommendedName>
</protein>
<proteinExistence type="inferred from homology"/>
<dbReference type="InterPro" id="IPR005475">
    <property type="entry name" value="Transketolase-like_Pyr-bd"/>
</dbReference>
<organism evidence="5">
    <name type="scientific">marine metagenome</name>
    <dbReference type="NCBI Taxonomy" id="408172"/>
    <lineage>
        <taxon>unclassified sequences</taxon>
        <taxon>metagenomes</taxon>
        <taxon>ecological metagenomes</taxon>
    </lineage>
</organism>
<keyword evidence="3" id="KW-0786">Thiamine pyrophosphate</keyword>
<comment type="similarity">
    <text evidence="2">Belongs to the transketolase family.</text>
</comment>
<dbReference type="SMART" id="SM00861">
    <property type="entry name" value="Transket_pyr"/>
    <property type="match status" value="1"/>
</dbReference>
<reference evidence="5" key="1">
    <citation type="submission" date="2018-05" db="EMBL/GenBank/DDBJ databases">
        <authorList>
            <person name="Lanie J.A."/>
            <person name="Ng W.-L."/>
            <person name="Kazmierczak K.M."/>
            <person name="Andrzejewski T.M."/>
            <person name="Davidsen T.M."/>
            <person name="Wayne K.J."/>
            <person name="Tettelin H."/>
            <person name="Glass J.I."/>
            <person name="Rusch D."/>
            <person name="Podicherti R."/>
            <person name="Tsui H.-C.T."/>
            <person name="Winkler M.E."/>
        </authorList>
    </citation>
    <scope>NUCLEOTIDE SEQUENCE</scope>
</reference>
<sequence length="208" mass="22452">MRDAFFDVVYDLAAANPDVYFLSADHGAYSLERFQRDFPDRYINIGIAEQNMIGVSAGLSLSGKIVFSYGITPFVSLRVLEQISLDLASMGANVNIVSVGAGFTYSTDGPTHQGLQDLSAVLTTPNITVLNSSDPVSTQAFAQMGVDKKGPKYIRIEKGTLPLLERKEGDDFSSGVSSIKEGTDLTIIASGAIIHEAIKASQFLRDEY</sequence>
<evidence type="ECO:0000259" key="4">
    <source>
        <dbReference type="SMART" id="SM00861"/>
    </source>
</evidence>
<dbReference type="CDD" id="cd07033">
    <property type="entry name" value="TPP_PYR_DXS_TK_like"/>
    <property type="match status" value="1"/>
</dbReference>
<dbReference type="SUPFAM" id="SSF52518">
    <property type="entry name" value="Thiamin diphosphate-binding fold (THDP-binding)"/>
    <property type="match status" value="1"/>
</dbReference>
<dbReference type="PANTHER" id="PTHR43825">
    <property type="entry name" value="PYRUVATE DEHYDROGENASE E1 COMPONENT"/>
    <property type="match status" value="1"/>
</dbReference>